<feature type="region of interest" description="Disordered" evidence="4">
    <location>
        <begin position="103"/>
        <end position="184"/>
    </location>
</feature>
<feature type="region of interest" description="Disordered" evidence="4">
    <location>
        <begin position="429"/>
        <end position="455"/>
    </location>
</feature>
<gene>
    <name evidence="5" type="ORF">NQ317_009070</name>
</gene>
<evidence type="ECO:0000256" key="4">
    <source>
        <dbReference type="SAM" id="MobiDB-lite"/>
    </source>
</evidence>
<evidence type="ECO:0000256" key="1">
    <source>
        <dbReference type="ARBA" id="ARBA00022737"/>
    </source>
</evidence>
<keyword evidence="1" id="KW-0677">Repeat</keyword>
<dbReference type="SUPFAM" id="SSF48403">
    <property type="entry name" value="Ankyrin repeat"/>
    <property type="match status" value="1"/>
</dbReference>
<feature type="repeat" description="ANK" evidence="3">
    <location>
        <begin position="26"/>
        <end position="58"/>
    </location>
</feature>
<dbReference type="Proteomes" id="UP001162164">
    <property type="component" value="Unassembled WGS sequence"/>
</dbReference>
<feature type="compositionally biased region" description="Basic and acidic residues" evidence="4">
    <location>
        <begin position="145"/>
        <end position="161"/>
    </location>
</feature>
<dbReference type="InterPro" id="IPR036770">
    <property type="entry name" value="Ankyrin_rpt-contain_sf"/>
</dbReference>
<dbReference type="Pfam" id="PF13857">
    <property type="entry name" value="Ank_5"/>
    <property type="match status" value="1"/>
</dbReference>
<comment type="caution">
    <text evidence="5">The sequence shown here is derived from an EMBL/GenBank/DDBJ whole genome shotgun (WGS) entry which is preliminary data.</text>
</comment>
<dbReference type="PANTHER" id="PTHR24174:SF1">
    <property type="entry name" value="IP14385P"/>
    <property type="match status" value="1"/>
</dbReference>
<sequence length="497" mass="55929">MSLFHCSRAVVEVLLRAGFNVNMRTKSGTALHEAALCGKVEVVRTLLEHGVNTSIRDSKNYTVMDLLSQFNTAQASQEIMNILKRHKRGLPLIDSDGESISHPFPIVPNADSDLGSPYENVRPNSKNARSLTTDPSPRTSPQRWDYQRHARPPEPFEDRRVSRVSGVSVMNNSDTPTRDVNDNEDTYVPMSNLAMRNSKLYKSLPVSKRTKSPAVDISPLDGITFAFKETLDVRKTSNASSSLYFSANDSRSLCNSDSSRESDNSLYQIPCAPKAFMDTSIHSEDLHYLCTNREADQISISSTASSCGYPRRPDSGGVPLYIPMNHPRGGHSPGSNSKVSISFLPQPTPPKKPPRRNISISPTHIQPMSMSVDGVSNGAYEYLFLAHSGTRSQGNLNDFDKENRRERLVHGRSMDQYVEMNVFNIALDDDEPERPRSELQRGKSEDLDSRKKHEPIAITSVYENVLVKQQNPRRKLRRHPEVYEEYDFRKGKRRAFS</sequence>
<dbReference type="PROSITE" id="PS50088">
    <property type="entry name" value="ANK_REPEAT"/>
    <property type="match status" value="1"/>
</dbReference>
<keyword evidence="2 3" id="KW-0040">ANK repeat</keyword>
<dbReference type="PANTHER" id="PTHR24174">
    <property type="entry name" value="ANKYRIN REPEAT AND STERILE ALPHA MOTIF DOMAIN-CONTAINING PROTEIN 1"/>
    <property type="match status" value="1"/>
</dbReference>
<evidence type="ECO:0000256" key="3">
    <source>
        <dbReference type="PROSITE-ProRule" id="PRU00023"/>
    </source>
</evidence>
<dbReference type="Gene3D" id="1.25.40.20">
    <property type="entry name" value="Ankyrin repeat-containing domain"/>
    <property type="match status" value="1"/>
</dbReference>
<evidence type="ECO:0000313" key="5">
    <source>
        <dbReference type="EMBL" id="KAJ8966626.1"/>
    </source>
</evidence>
<reference evidence="5" key="1">
    <citation type="journal article" date="2023" name="Insect Mol. Biol.">
        <title>Genome sequencing provides insights into the evolution of gene families encoding plant cell wall-degrading enzymes in longhorned beetles.</title>
        <authorList>
            <person name="Shin N.R."/>
            <person name="Okamura Y."/>
            <person name="Kirsch R."/>
            <person name="Pauchet Y."/>
        </authorList>
    </citation>
    <scope>NUCLEOTIDE SEQUENCE</scope>
    <source>
        <strain evidence="5">MMC_N1</strain>
    </source>
</reference>
<dbReference type="EMBL" id="JAPWTJ010002321">
    <property type="protein sequence ID" value="KAJ8966626.1"/>
    <property type="molecule type" value="Genomic_DNA"/>
</dbReference>
<proteinExistence type="predicted"/>
<keyword evidence="6" id="KW-1185">Reference proteome</keyword>
<dbReference type="InterPro" id="IPR002110">
    <property type="entry name" value="Ankyrin_rpt"/>
</dbReference>
<feature type="compositionally biased region" description="Basic and acidic residues" evidence="4">
    <location>
        <begin position="433"/>
        <end position="455"/>
    </location>
</feature>
<accession>A0ABQ9IV57</accession>
<feature type="compositionally biased region" description="Polar residues" evidence="4">
    <location>
        <begin position="122"/>
        <end position="142"/>
    </location>
</feature>
<dbReference type="InterPro" id="IPR033635">
    <property type="entry name" value="ANKS1/Caskin"/>
</dbReference>
<evidence type="ECO:0000313" key="6">
    <source>
        <dbReference type="Proteomes" id="UP001162164"/>
    </source>
</evidence>
<protein>
    <submittedName>
        <fullName evidence="5">Uncharacterized protein</fullName>
    </submittedName>
</protein>
<evidence type="ECO:0000256" key="2">
    <source>
        <dbReference type="ARBA" id="ARBA00023043"/>
    </source>
</evidence>
<dbReference type="PROSITE" id="PS50297">
    <property type="entry name" value="ANK_REP_REGION"/>
    <property type="match status" value="1"/>
</dbReference>
<organism evidence="5 6">
    <name type="scientific">Molorchus minor</name>
    <dbReference type="NCBI Taxonomy" id="1323400"/>
    <lineage>
        <taxon>Eukaryota</taxon>
        <taxon>Metazoa</taxon>
        <taxon>Ecdysozoa</taxon>
        <taxon>Arthropoda</taxon>
        <taxon>Hexapoda</taxon>
        <taxon>Insecta</taxon>
        <taxon>Pterygota</taxon>
        <taxon>Neoptera</taxon>
        <taxon>Endopterygota</taxon>
        <taxon>Coleoptera</taxon>
        <taxon>Polyphaga</taxon>
        <taxon>Cucujiformia</taxon>
        <taxon>Chrysomeloidea</taxon>
        <taxon>Cerambycidae</taxon>
        <taxon>Lamiinae</taxon>
        <taxon>Monochamini</taxon>
        <taxon>Molorchus</taxon>
    </lineage>
</organism>
<name>A0ABQ9IV57_9CUCU</name>